<keyword evidence="2" id="KW-0813">Transport</keyword>
<proteinExistence type="inferred from homology"/>
<dbReference type="SMART" id="SM00382">
    <property type="entry name" value="AAA"/>
    <property type="match status" value="1"/>
</dbReference>
<evidence type="ECO:0000256" key="1">
    <source>
        <dbReference type="ARBA" id="ARBA00005417"/>
    </source>
</evidence>
<comment type="similarity">
    <text evidence="1">Belongs to the ABC transporter superfamily.</text>
</comment>
<dbReference type="OrthoDB" id="9802264at2"/>
<dbReference type="PANTHER" id="PTHR42788:SF13">
    <property type="entry name" value="ALIPHATIC SULFONATES IMPORT ATP-BINDING PROTEIN SSUB"/>
    <property type="match status" value="1"/>
</dbReference>
<dbReference type="Pfam" id="PF00005">
    <property type="entry name" value="ABC_tran"/>
    <property type="match status" value="1"/>
</dbReference>
<evidence type="ECO:0000256" key="4">
    <source>
        <dbReference type="ARBA" id="ARBA00022840"/>
    </source>
</evidence>
<dbReference type="CDD" id="cd03293">
    <property type="entry name" value="ABC_NrtD_SsuB_transporters"/>
    <property type="match status" value="1"/>
</dbReference>
<evidence type="ECO:0000313" key="6">
    <source>
        <dbReference type="Proteomes" id="UP000292347"/>
    </source>
</evidence>
<dbReference type="GO" id="GO:0005524">
    <property type="term" value="F:ATP binding"/>
    <property type="evidence" value="ECO:0007669"/>
    <property type="project" value="UniProtKB-KW"/>
</dbReference>
<keyword evidence="6" id="KW-1185">Reference proteome</keyword>
<dbReference type="InterPro" id="IPR017871">
    <property type="entry name" value="ABC_transporter-like_CS"/>
</dbReference>
<keyword evidence="3" id="KW-0547">Nucleotide-binding</keyword>
<name>A0A4Q2ISF9_9SPHN</name>
<dbReference type="InterPro" id="IPR003439">
    <property type="entry name" value="ABC_transporter-like_ATP-bd"/>
</dbReference>
<dbReference type="Proteomes" id="UP000292347">
    <property type="component" value="Unassembled WGS sequence"/>
</dbReference>
<dbReference type="Gene3D" id="3.40.50.300">
    <property type="entry name" value="P-loop containing nucleotide triphosphate hydrolases"/>
    <property type="match status" value="1"/>
</dbReference>
<dbReference type="InterPro" id="IPR050166">
    <property type="entry name" value="ABC_transporter_ATP-bind"/>
</dbReference>
<evidence type="ECO:0000256" key="2">
    <source>
        <dbReference type="ARBA" id="ARBA00022448"/>
    </source>
</evidence>
<sequence>MTHAAEQRGFRPRLVPSADPESEVLVLDGVEKEFTVDRRPVQALARIDLQLRRGEFVCLIGASGCGKSTILRMIAGLERPTAGEVRVGGRPVTGPGLDRSLVFQEHRLLPWASVEQNVYLALDAVPLGRAEKWRRVAEHLALVGLTDFARAYPAQLSGGMAQRAAIARGLVANPAILLLDEPLGALDSLTRSYLQDELLRIWEAEGTTTLMVTHDVEEALLLADRVVVLDPRPGRVREIVRVDLPRPRRRGDPELATLKERVLGELRHL</sequence>
<dbReference type="InterPro" id="IPR027417">
    <property type="entry name" value="P-loop_NTPase"/>
</dbReference>
<evidence type="ECO:0000313" key="5">
    <source>
        <dbReference type="EMBL" id="RXZ31475.1"/>
    </source>
</evidence>
<dbReference type="PROSITE" id="PS50893">
    <property type="entry name" value="ABC_TRANSPORTER_2"/>
    <property type="match status" value="1"/>
</dbReference>
<evidence type="ECO:0000256" key="3">
    <source>
        <dbReference type="ARBA" id="ARBA00022741"/>
    </source>
</evidence>
<reference evidence="5 6" key="1">
    <citation type="submission" date="2019-01" db="EMBL/GenBank/DDBJ databases">
        <title>Sphingomonas mucosissima sp. nov. and Sphingomonas desiccabilis sp. nov., from biological soil crusts in the Colorado Plateau, USA.</title>
        <authorList>
            <person name="Zhu D."/>
        </authorList>
    </citation>
    <scope>NUCLEOTIDE SEQUENCE [LARGE SCALE GENOMIC DNA]</scope>
    <source>
        <strain evidence="5 6">CP1D</strain>
    </source>
</reference>
<protein>
    <submittedName>
        <fullName evidence="5">ABC transporter ATP-binding protein</fullName>
    </submittedName>
</protein>
<dbReference type="EMBL" id="SDPT01000002">
    <property type="protein sequence ID" value="RXZ31475.1"/>
    <property type="molecule type" value="Genomic_DNA"/>
</dbReference>
<dbReference type="InterPro" id="IPR003593">
    <property type="entry name" value="AAA+_ATPase"/>
</dbReference>
<comment type="caution">
    <text evidence="5">The sequence shown here is derived from an EMBL/GenBank/DDBJ whole genome shotgun (WGS) entry which is preliminary data.</text>
</comment>
<dbReference type="PROSITE" id="PS00211">
    <property type="entry name" value="ABC_TRANSPORTER_1"/>
    <property type="match status" value="1"/>
</dbReference>
<organism evidence="5 6">
    <name type="scientific">Sphingomonas desiccabilis</name>
    <dbReference type="NCBI Taxonomy" id="429134"/>
    <lineage>
        <taxon>Bacteria</taxon>
        <taxon>Pseudomonadati</taxon>
        <taxon>Pseudomonadota</taxon>
        <taxon>Alphaproteobacteria</taxon>
        <taxon>Sphingomonadales</taxon>
        <taxon>Sphingomonadaceae</taxon>
        <taxon>Sphingomonas</taxon>
    </lineage>
</organism>
<accession>A0A4Q2ISF9</accession>
<dbReference type="RefSeq" id="WP_129341721.1">
    <property type="nucleotide sequence ID" value="NZ_JACIDD010000002.1"/>
</dbReference>
<dbReference type="GO" id="GO:0016887">
    <property type="term" value="F:ATP hydrolysis activity"/>
    <property type="evidence" value="ECO:0007669"/>
    <property type="project" value="InterPro"/>
</dbReference>
<dbReference type="AlphaFoldDB" id="A0A4Q2ISF9"/>
<dbReference type="PANTHER" id="PTHR42788">
    <property type="entry name" value="TAURINE IMPORT ATP-BINDING PROTEIN-RELATED"/>
    <property type="match status" value="1"/>
</dbReference>
<keyword evidence="4 5" id="KW-0067">ATP-binding</keyword>
<dbReference type="SUPFAM" id="SSF52540">
    <property type="entry name" value="P-loop containing nucleoside triphosphate hydrolases"/>
    <property type="match status" value="1"/>
</dbReference>
<gene>
    <name evidence="5" type="ORF">EO081_09520</name>
</gene>